<accession>A0A672I8R5</accession>
<dbReference type="GO" id="GO:0005525">
    <property type="term" value="F:GTP binding"/>
    <property type="evidence" value="ECO:0007669"/>
    <property type="project" value="UniProtKB-KW"/>
</dbReference>
<dbReference type="Proteomes" id="UP000472267">
    <property type="component" value="Chromosome 6"/>
</dbReference>
<feature type="region of interest" description="Disordered" evidence="4">
    <location>
        <begin position="290"/>
        <end position="342"/>
    </location>
</feature>
<evidence type="ECO:0000256" key="2">
    <source>
        <dbReference type="ARBA" id="ARBA00022741"/>
    </source>
</evidence>
<dbReference type="CDD" id="cd01852">
    <property type="entry name" value="AIG1"/>
    <property type="match status" value="1"/>
</dbReference>
<reference evidence="6" key="1">
    <citation type="submission" date="2019-06" db="EMBL/GenBank/DDBJ databases">
        <authorList>
            <consortium name="Wellcome Sanger Institute Data Sharing"/>
        </authorList>
    </citation>
    <scope>NUCLEOTIDE SEQUENCE [LARGE SCALE GENOMIC DNA]</scope>
</reference>
<keyword evidence="2" id="KW-0547">Nucleotide-binding</keyword>
<dbReference type="InterPro" id="IPR006703">
    <property type="entry name" value="G_AIG1"/>
</dbReference>
<evidence type="ECO:0000313" key="6">
    <source>
        <dbReference type="Ensembl" id="ENSSFAP00005037557.1"/>
    </source>
</evidence>
<comment type="similarity">
    <text evidence="1">Belongs to the TRAFAC class TrmE-Era-EngA-EngB-Septin-like GTPase superfamily. AIG1/Toc34/Toc159-like paraseptin GTPase family. IAN subfamily.</text>
</comment>
<feature type="domain" description="AIG1-type G" evidence="5">
    <location>
        <begin position="47"/>
        <end position="244"/>
    </location>
</feature>
<reference evidence="6" key="3">
    <citation type="submission" date="2025-09" db="UniProtKB">
        <authorList>
            <consortium name="Ensembl"/>
        </authorList>
    </citation>
    <scope>IDENTIFICATION</scope>
</reference>
<dbReference type="AlphaFoldDB" id="A0A672I8R5"/>
<protein>
    <submittedName>
        <fullName evidence="6">GTPase IMAP family member 4-like</fullName>
    </submittedName>
</protein>
<keyword evidence="3" id="KW-0342">GTP-binding</keyword>
<dbReference type="InterPro" id="IPR045058">
    <property type="entry name" value="GIMA/IAN/Toc"/>
</dbReference>
<dbReference type="SUPFAM" id="SSF52540">
    <property type="entry name" value="P-loop containing nucleoside triphosphate hydrolases"/>
    <property type="match status" value="1"/>
</dbReference>
<organism evidence="6 7">
    <name type="scientific">Salarias fasciatus</name>
    <name type="common">Jewelled blenny</name>
    <name type="synonym">Blennius fasciatus</name>
    <dbReference type="NCBI Taxonomy" id="181472"/>
    <lineage>
        <taxon>Eukaryota</taxon>
        <taxon>Metazoa</taxon>
        <taxon>Chordata</taxon>
        <taxon>Craniata</taxon>
        <taxon>Vertebrata</taxon>
        <taxon>Euteleostomi</taxon>
        <taxon>Actinopterygii</taxon>
        <taxon>Neopterygii</taxon>
        <taxon>Teleostei</taxon>
        <taxon>Neoteleostei</taxon>
        <taxon>Acanthomorphata</taxon>
        <taxon>Ovalentaria</taxon>
        <taxon>Blenniimorphae</taxon>
        <taxon>Blenniiformes</taxon>
        <taxon>Blennioidei</taxon>
        <taxon>Blenniidae</taxon>
        <taxon>Salariinae</taxon>
        <taxon>Salarias</taxon>
    </lineage>
</organism>
<evidence type="ECO:0000256" key="1">
    <source>
        <dbReference type="ARBA" id="ARBA00008535"/>
    </source>
</evidence>
<dbReference type="PANTHER" id="PTHR10903:SF112">
    <property type="entry name" value="SI:CH211-113E8.5"/>
    <property type="match status" value="1"/>
</dbReference>
<dbReference type="PANTHER" id="PTHR10903">
    <property type="entry name" value="GTPASE, IMAP FAMILY MEMBER-RELATED"/>
    <property type="match status" value="1"/>
</dbReference>
<sequence>MDQNFNQNLADNLFNPAMAGGFFNPAMAANFFNPGMATNYDSNFTNNNELRIVMVGKTGIGKSATGNTILGRQCFESKFSAKSMTVDCSKGKATLSGQQVAVIDTPGLFDTRFGENKTTKDICQCISYASPGPHIFLVVIRLGRFTEEEQQTVQRIQEIFGQAADKYSMVLFTGGDLIEGTIEEFLTESPELQELVSRCNNQYHVFNNKNKDPSQVQELLQKIRNVVQKNGGSHYTNEMFQEAERAIEEEKKRILEEKEEKIRKEKEEMERKLQEKYDKEMQRIKRELQAEREKERKEREEERRREREEMNKERKREREERAEERRREMEEKEKELGRMRDQFDRELKEKLNNIQTRHEDEARDDAEGFNPLYPLVIIGETAVKAGKEIVGGVQRLGEAFGNLFTSKVESPSLTE</sequence>
<evidence type="ECO:0000256" key="3">
    <source>
        <dbReference type="ARBA" id="ARBA00023134"/>
    </source>
</evidence>
<proteinExistence type="inferred from homology"/>
<gene>
    <name evidence="6" type="primary">LOC115391091</name>
</gene>
<dbReference type="Gene3D" id="3.40.50.300">
    <property type="entry name" value="P-loop containing nucleotide triphosphate hydrolases"/>
    <property type="match status" value="1"/>
</dbReference>
<dbReference type="OrthoDB" id="5985928at2759"/>
<reference evidence="6" key="2">
    <citation type="submission" date="2025-08" db="UniProtKB">
        <authorList>
            <consortium name="Ensembl"/>
        </authorList>
    </citation>
    <scope>IDENTIFICATION</scope>
</reference>
<dbReference type="InterPro" id="IPR027417">
    <property type="entry name" value="P-loop_NTPase"/>
</dbReference>
<evidence type="ECO:0000313" key="7">
    <source>
        <dbReference type="Proteomes" id="UP000472267"/>
    </source>
</evidence>
<dbReference type="Pfam" id="PF04548">
    <property type="entry name" value="AIG1"/>
    <property type="match status" value="1"/>
</dbReference>
<keyword evidence="7" id="KW-1185">Reference proteome</keyword>
<evidence type="ECO:0000259" key="5">
    <source>
        <dbReference type="PROSITE" id="PS51720"/>
    </source>
</evidence>
<dbReference type="FunFam" id="3.40.50.300:FF:000366">
    <property type="entry name" value="GTPase, IMAP family member 2"/>
    <property type="match status" value="1"/>
</dbReference>
<name>A0A672I8R5_SALFA</name>
<dbReference type="PROSITE" id="PS51720">
    <property type="entry name" value="G_AIG1"/>
    <property type="match status" value="1"/>
</dbReference>
<dbReference type="Ensembl" id="ENSSFAT00005038955.1">
    <property type="protein sequence ID" value="ENSSFAP00005037557.1"/>
    <property type="gene ID" value="ENSSFAG00005018899.1"/>
</dbReference>
<evidence type="ECO:0000256" key="4">
    <source>
        <dbReference type="SAM" id="MobiDB-lite"/>
    </source>
</evidence>